<feature type="domain" description="C2H2-type" evidence="10">
    <location>
        <begin position="53"/>
        <end position="80"/>
    </location>
</feature>
<keyword evidence="5" id="KW-0862">Zinc</keyword>
<evidence type="ECO:0000256" key="2">
    <source>
        <dbReference type="ARBA" id="ARBA00022723"/>
    </source>
</evidence>
<dbReference type="PROSITE" id="PS00028">
    <property type="entry name" value="ZINC_FINGER_C2H2_1"/>
    <property type="match status" value="5"/>
</dbReference>
<evidence type="ECO:0000256" key="7">
    <source>
        <dbReference type="ARBA" id="ARBA00023125"/>
    </source>
</evidence>
<comment type="subcellular location">
    <subcellularLocation>
        <location evidence="1">Nucleus</location>
    </subcellularLocation>
</comment>
<dbReference type="InterPro" id="IPR036236">
    <property type="entry name" value="Znf_C2H2_sf"/>
</dbReference>
<evidence type="ECO:0000256" key="1">
    <source>
        <dbReference type="ARBA" id="ARBA00004123"/>
    </source>
</evidence>
<sequence length="243" mass="28786">MVSCVAFATSHHCARQFAQINKLHLHQRVHDRAATLTRYSTQNQNNINLYRRYQCEICAAFFTTSSNLKAHKHTHCEQRNFKCKQCQRTFKSQRELRRHEPIHKTIKDIVCSVCQRAFNKSSYLNAHMITVHSGIRRHKCNECDKVFSKRSNLMSHMRIHTGEKPYQCALCPWKFNQSSALTRHLKKHTKSKSSQQNQEEEANYIFMYEFPKDRIPTSDYAQRLQLPQPQPENQMSLMTHNIY</sequence>
<dbReference type="PROSITE" id="PS50157">
    <property type="entry name" value="ZINC_FINGER_C2H2_2"/>
    <property type="match status" value="6"/>
</dbReference>
<dbReference type="PANTHER" id="PTHR24404:SF100">
    <property type="entry name" value="ZINC FINGER PROTEIN 501"/>
    <property type="match status" value="1"/>
</dbReference>
<dbReference type="VEuPathDB" id="VectorBase:GBRI038909"/>
<dbReference type="GO" id="GO:0006357">
    <property type="term" value="P:regulation of transcription by RNA polymerase II"/>
    <property type="evidence" value="ECO:0007669"/>
    <property type="project" value="TreeGrafter"/>
</dbReference>
<evidence type="ECO:0000256" key="8">
    <source>
        <dbReference type="ARBA" id="ARBA00023242"/>
    </source>
</evidence>
<dbReference type="Gene3D" id="3.30.160.60">
    <property type="entry name" value="Classic Zinc Finger"/>
    <property type="match status" value="4"/>
</dbReference>
<dbReference type="EnsemblMetazoa" id="GBRI038909-RA">
    <property type="protein sequence ID" value="GBRI038909-PA"/>
    <property type="gene ID" value="GBRI038909"/>
</dbReference>
<dbReference type="AlphaFoldDB" id="A0A1A9WZS0"/>
<keyword evidence="4 9" id="KW-0863">Zinc-finger</keyword>
<dbReference type="PANTHER" id="PTHR24404">
    <property type="entry name" value="ZINC FINGER PROTEIN"/>
    <property type="match status" value="1"/>
</dbReference>
<name>A0A1A9WZS0_9MUSC</name>
<evidence type="ECO:0000256" key="4">
    <source>
        <dbReference type="ARBA" id="ARBA00022771"/>
    </source>
</evidence>
<dbReference type="GO" id="GO:0000978">
    <property type="term" value="F:RNA polymerase II cis-regulatory region sequence-specific DNA binding"/>
    <property type="evidence" value="ECO:0007669"/>
    <property type="project" value="TreeGrafter"/>
</dbReference>
<dbReference type="GO" id="GO:0003700">
    <property type="term" value="F:DNA-binding transcription factor activity"/>
    <property type="evidence" value="ECO:0007669"/>
    <property type="project" value="TreeGrafter"/>
</dbReference>
<keyword evidence="8" id="KW-0539">Nucleus</keyword>
<keyword evidence="6" id="KW-0804">Transcription</keyword>
<evidence type="ECO:0000256" key="6">
    <source>
        <dbReference type="ARBA" id="ARBA00023015"/>
    </source>
</evidence>
<proteinExistence type="predicted"/>
<dbReference type="FunFam" id="3.30.160.60:FF:000557">
    <property type="entry name" value="zinc finger and SCAN domain-containing protein 29"/>
    <property type="match status" value="1"/>
</dbReference>
<evidence type="ECO:0000256" key="3">
    <source>
        <dbReference type="ARBA" id="ARBA00022737"/>
    </source>
</evidence>
<evidence type="ECO:0000256" key="5">
    <source>
        <dbReference type="ARBA" id="ARBA00022833"/>
    </source>
</evidence>
<dbReference type="GO" id="GO:0008270">
    <property type="term" value="F:zinc ion binding"/>
    <property type="evidence" value="ECO:0007669"/>
    <property type="project" value="UniProtKB-KW"/>
</dbReference>
<evidence type="ECO:0000256" key="9">
    <source>
        <dbReference type="PROSITE-ProRule" id="PRU00042"/>
    </source>
</evidence>
<dbReference type="FunFam" id="3.30.160.60:FF:000394">
    <property type="entry name" value="Zinc finger protein 836"/>
    <property type="match status" value="1"/>
</dbReference>
<feature type="domain" description="C2H2-type" evidence="10">
    <location>
        <begin position="138"/>
        <end position="165"/>
    </location>
</feature>
<feature type="domain" description="C2H2-type" evidence="10">
    <location>
        <begin position="109"/>
        <end position="137"/>
    </location>
</feature>
<feature type="domain" description="C2H2-type" evidence="10">
    <location>
        <begin position="166"/>
        <end position="193"/>
    </location>
</feature>
<feature type="domain" description="C2H2-type" evidence="10">
    <location>
        <begin position="2"/>
        <end position="35"/>
    </location>
</feature>
<keyword evidence="12" id="KW-1185">Reference proteome</keyword>
<reference evidence="11" key="2">
    <citation type="submission" date="2020-05" db="UniProtKB">
        <authorList>
            <consortium name="EnsemblMetazoa"/>
        </authorList>
    </citation>
    <scope>IDENTIFICATION</scope>
    <source>
        <strain evidence="11">IAEA</strain>
    </source>
</reference>
<dbReference type="Pfam" id="PF00096">
    <property type="entry name" value="zf-C2H2"/>
    <property type="match status" value="5"/>
</dbReference>
<dbReference type="Proteomes" id="UP000091820">
    <property type="component" value="Unassembled WGS sequence"/>
</dbReference>
<accession>A0A1A9WZS0</accession>
<keyword evidence="7" id="KW-0238">DNA-binding</keyword>
<keyword evidence="3" id="KW-0677">Repeat</keyword>
<feature type="domain" description="C2H2-type" evidence="10">
    <location>
        <begin position="81"/>
        <end position="108"/>
    </location>
</feature>
<dbReference type="STRING" id="37001.A0A1A9WZS0"/>
<dbReference type="GO" id="GO:0005634">
    <property type="term" value="C:nucleus"/>
    <property type="evidence" value="ECO:0007669"/>
    <property type="project" value="UniProtKB-SubCell"/>
</dbReference>
<evidence type="ECO:0000313" key="11">
    <source>
        <dbReference type="EnsemblMetazoa" id="GBRI038909-PA"/>
    </source>
</evidence>
<reference evidence="12" key="1">
    <citation type="submission" date="2014-03" db="EMBL/GenBank/DDBJ databases">
        <authorList>
            <person name="Aksoy S."/>
            <person name="Warren W."/>
            <person name="Wilson R.K."/>
        </authorList>
    </citation>
    <scope>NUCLEOTIDE SEQUENCE [LARGE SCALE GENOMIC DNA]</scope>
    <source>
        <strain evidence="12">IAEA</strain>
    </source>
</reference>
<keyword evidence="2" id="KW-0479">Metal-binding</keyword>
<dbReference type="InterPro" id="IPR050589">
    <property type="entry name" value="Ikaros_C2H2-ZF"/>
</dbReference>
<evidence type="ECO:0000313" key="12">
    <source>
        <dbReference type="Proteomes" id="UP000091820"/>
    </source>
</evidence>
<organism evidence="11 12">
    <name type="scientific">Glossina brevipalpis</name>
    <dbReference type="NCBI Taxonomy" id="37001"/>
    <lineage>
        <taxon>Eukaryota</taxon>
        <taxon>Metazoa</taxon>
        <taxon>Ecdysozoa</taxon>
        <taxon>Arthropoda</taxon>
        <taxon>Hexapoda</taxon>
        <taxon>Insecta</taxon>
        <taxon>Pterygota</taxon>
        <taxon>Neoptera</taxon>
        <taxon>Endopterygota</taxon>
        <taxon>Diptera</taxon>
        <taxon>Brachycera</taxon>
        <taxon>Muscomorpha</taxon>
        <taxon>Hippoboscoidea</taxon>
        <taxon>Glossinidae</taxon>
        <taxon>Glossina</taxon>
    </lineage>
</organism>
<dbReference type="SUPFAM" id="SSF57667">
    <property type="entry name" value="beta-beta-alpha zinc fingers"/>
    <property type="match status" value="3"/>
</dbReference>
<protein>
    <recommendedName>
        <fullName evidence="10">C2H2-type domain-containing protein</fullName>
    </recommendedName>
</protein>
<dbReference type="InterPro" id="IPR013087">
    <property type="entry name" value="Znf_C2H2_type"/>
</dbReference>
<dbReference type="SMART" id="SM00355">
    <property type="entry name" value="ZnF_C2H2"/>
    <property type="match status" value="5"/>
</dbReference>
<keyword evidence="6" id="KW-0805">Transcription regulation</keyword>
<evidence type="ECO:0000259" key="10">
    <source>
        <dbReference type="PROSITE" id="PS50157"/>
    </source>
</evidence>